<evidence type="ECO:0000313" key="4">
    <source>
        <dbReference type="EMBL" id="CAD7647408.1"/>
    </source>
</evidence>
<evidence type="ECO:0008006" key="6">
    <source>
        <dbReference type="Google" id="ProtNLM"/>
    </source>
</evidence>
<gene>
    <name evidence="4" type="ORF">ONB1V03_LOCUS6234</name>
</gene>
<organism evidence="4">
    <name type="scientific">Oppiella nova</name>
    <dbReference type="NCBI Taxonomy" id="334625"/>
    <lineage>
        <taxon>Eukaryota</taxon>
        <taxon>Metazoa</taxon>
        <taxon>Ecdysozoa</taxon>
        <taxon>Arthropoda</taxon>
        <taxon>Chelicerata</taxon>
        <taxon>Arachnida</taxon>
        <taxon>Acari</taxon>
        <taxon>Acariformes</taxon>
        <taxon>Sarcoptiformes</taxon>
        <taxon>Oribatida</taxon>
        <taxon>Brachypylina</taxon>
        <taxon>Oppioidea</taxon>
        <taxon>Oppiidae</taxon>
        <taxon>Oppiella</taxon>
    </lineage>
</organism>
<reference evidence="4" key="1">
    <citation type="submission" date="2020-11" db="EMBL/GenBank/DDBJ databases">
        <authorList>
            <person name="Tran Van P."/>
        </authorList>
    </citation>
    <scope>NUCLEOTIDE SEQUENCE</scope>
</reference>
<dbReference type="GO" id="GO:0008194">
    <property type="term" value="F:UDP-glycosyltransferase activity"/>
    <property type="evidence" value="ECO:0007669"/>
    <property type="project" value="InterPro"/>
</dbReference>
<dbReference type="InterPro" id="IPR002213">
    <property type="entry name" value="UDP_glucos_trans"/>
</dbReference>
<dbReference type="PANTHER" id="PTHR48043">
    <property type="entry name" value="EG:EG0003.4 PROTEIN-RELATED"/>
    <property type="match status" value="1"/>
</dbReference>
<comment type="similarity">
    <text evidence="1">Belongs to the UDP-glycosyltransferase family.</text>
</comment>
<evidence type="ECO:0000256" key="2">
    <source>
        <dbReference type="ARBA" id="ARBA00022676"/>
    </source>
</evidence>
<evidence type="ECO:0000256" key="3">
    <source>
        <dbReference type="ARBA" id="ARBA00022679"/>
    </source>
</evidence>
<dbReference type="Proteomes" id="UP000728032">
    <property type="component" value="Unassembled WGS sequence"/>
</dbReference>
<keyword evidence="2" id="KW-0328">Glycosyltransferase</keyword>
<dbReference type="Pfam" id="PF00201">
    <property type="entry name" value="UDPGT"/>
    <property type="match status" value="1"/>
</dbReference>
<evidence type="ECO:0000256" key="1">
    <source>
        <dbReference type="ARBA" id="ARBA00009995"/>
    </source>
</evidence>
<protein>
    <recommendedName>
        <fullName evidence="6">UDP-glycosyltransferase</fullName>
    </recommendedName>
</protein>
<name>A0A7R9QKB6_9ACAR</name>
<accession>A0A7R9QKB6</accession>
<dbReference type="CDD" id="cd03784">
    <property type="entry name" value="GT1_Gtf-like"/>
    <property type="match status" value="1"/>
</dbReference>
<keyword evidence="5" id="KW-1185">Reference proteome</keyword>
<dbReference type="AlphaFoldDB" id="A0A7R9QKB6"/>
<dbReference type="EMBL" id="CAJPVJ010002736">
    <property type="protein sequence ID" value="CAG2166719.1"/>
    <property type="molecule type" value="Genomic_DNA"/>
</dbReference>
<dbReference type="OrthoDB" id="5835829at2759"/>
<dbReference type="Gene3D" id="3.40.50.2000">
    <property type="entry name" value="Glycogen Phosphorylase B"/>
    <property type="match status" value="2"/>
</dbReference>
<sequence>MLALNTKRTMAFASRIKRLDPFIKQTIDTLKPDVIVVDHVLCIPAVEVSGIPWVLTCSCNPLFLIESNCEELTPPKGSAKPLPKYLYFNPSPYLNIYPFPKELDYTDVRPLPPNTYQFDNFMHIKNNIPFEIPVPLRDKPGKLVYLSLGSMGAVDVKNMKRLVTILSKSKHRFIVSKGPLHEEYDLPVNMWGAATVPQLQVLPVVDLVITHGGNNTIVETMYFGKPMIVLPLFGDQYDNAERVECKRFGKRLDAYQCSESELLTAIDSLLNDKELEERLRKISHRIQSDNSSANLPGLLENLLADK</sequence>
<dbReference type="PANTHER" id="PTHR48043:SF145">
    <property type="entry name" value="FI06409P-RELATED"/>
    <property type="match status" value="1"/>
</dbReference>
<dbReference type="EMBL" id="OC917561">
    <property type="protein sequence ID" value="CAD7647408.1"/>
    <property type="molecule type" value="Genomic_DNA"/>
</dbReference>
<dbReference type="SUPFAM" id="SSF53756">
    <property type="entry name" value="UDP-Glycosyltransferase/glycogen phosphorylase"/>
    <property type="match status" value="1"/>
</dbReference>
<dbReference type="InterPro" id="IPR050271">
    <property type="entry name" value="UDP-glycosyltransferase"/>
</dbReference>
<proteinExistence type="inferred from homology"/>
<keyword evidence="3" id="KW-0808">Transferase</keyword>
<evidence type="ECO:0000313" key="5">
    <source>
        <dbReference type="Proteomes" id="UP000728032"/>
    </source>
</evidence>